<evidence type="ECO:0000313" key="1">
    <source>
        <dbReference type="EMBL" id="EGD45737.1"/>
    </source>
</evidence>
<protein>
    <submittedName>
        <fullName evidence="1">Uncharacterized protein</fullName>
    </submittedName>
</protein>
<keyword evidence="2" id="KW-1185">Reference proteome</keyword>
<proteinExistence type="predicted"/>
<dbReference type="OrthoDB" id="6057847at2"/>
<organism evidence="1 2">
    <name type="scientific">Ruminiclostridium papyrosolvens DSM 2782</name>
    <dbReference type="NCBI Taxonomy" id="588581"/>
    <lineage>
        <taxon>Bacteria</taxon>
        <taxon>Bacillati</taxon>
        <taxon>Bacillota</taxon>
        <taxon>Clostridia</taxon>
        <taxon>Eubacteriales</taxon>
        <taxon>Oscillospiraceae</taxon>
        <taxon>Ruminiclostridium</taxon>
    </lineage>
</organism>
<accession>F1TIN8</accession>
<dbReference type="Proteomes" id="UP000003860">
    <property type="component" value="Unassembled WGS sequence"/>
</dbReference>
<comment type="caution">
    <text evidence="1">The sequence shown here is derived from an EMBL/GenBank/DDBJ whole genome shotgun (WGS) entry which is preliminary data.</text>
</comment>
<name>F1TIN8_9FIRM</name>
<reference evidence="1" key="2">
    <citation type="submission" date="2011-01" db="EMBL/GenBank/DDBJ databases">
        <title>The Non-contiguous Finished genome of Clostridium papyrosolvens.</title>
        <authorList>
            <person name="Lucas S."/>
            <person name="Copeland A."/>
            <person name="Lapidus A."/>
            <person name="Cheng J.-F."/>
            <person name="Goodwin L."/>
            <person name="Pitluck S."/>
            <person name="Misra M."/>
            <person name="Chertkov O."/>
            <person name="Detter J.C."/>
            <person name="Han C."/>
            <person name="Tapia R."/>
            <person name="Land M."/>
            <person name="Hauser L."/>
            <person name="Kyrpides N."/>
            <person name="Ivanova N."/>
            <person name="Pagani I."/>
            <person name="Mouttaki H."/>
            <person name="He Z."/>
            <person name="Zhou J."/>
            <person name="Hemme C.L."/>
            <person name="Woyke T."/>
        </authorList>
    </citation>
    <scope>NUCLEOTIDE SEQUENCE [LARGE SCALE GENOMIC DNA]</scope>
    <source>
        <strain evidence="1">DSM 2782</strain>
    </source>
</reference>
<evidence type="ECO:0000313" key="2">
    <source>
        <dbReference type="Proteomes" id="UP000003860"/>
    </source>
</evidence>
<sequence>MYNDKIEQIKILLKDFSEVKETTRRSEDNLYKIKYSENPINANLMSFCFDNILGFKVKYRIFEKVNYIIEFDYKGTYGCIGHYKLSYEFNIEKNLKDEVLQLFMRVKALLEEAFLEMAIDSMEDNKFTMENEFIYFSEKFNFYRDRIKELDLKIKISFKERDKIVEEIGIFTTKGCETYNGYGELLRNMHYEMLYSMESYIDVFYSFLEHILTLLCPFTESFDLSKSYNSYINNPNWTWNKKILTIFDSRQDVLELIEPLRKIKEIYRNRNAHGMFSRELKVYVNIKNFGNYPLYIGKNYLKGFIDDNETKLDFSTFNECKDVFEEFFAKLDKYYHLPMMFIKSGIPIPVDVSNLISNIETEEDVELKINKIDYELSNQYNMDW</sequence>
<reference evidence="1" key="1">
    <citation type="submission" date="2009-07" db="EMBL/GenBank/DDBJ databases">
        <authorList>
            <consortium name="US DOE Joint Genome Institute (JGI-PGF)"/>
            <person name="Lucas S."/>
            <person name="Copeland A."/>
            <person name="Lapidus A."/>
            <person name="Glavina del Rio T."/>
            <person name="Tice H."/>
            <person name="Bruce D."/>
            <person name="Goodwin L."/>
            <person name="Pitluck S."/>
            <person name="Larimer F."/>
            <person name="Land M.L."/>
            <person name="Mouttaki H."/>
            <person name="He Z."/>
            <person name="Zhou J."/>
            <person name="Hemme C.L."/>
        </authorList>
    </citation>
    <scope>NUCLEOTIDE SEQUENCE [LARGE SCALE GENOMIC DNA]</scope>
    <source>
        <strain evidence="1">DSM 2782</strain>
    </source>
</reference>
<dbReference type="RefSeq" id="WP_004622563.1">
    <property type="nucleotide sequence ID" value="NZ_ACXX02000021.1"/>
</dbReference>
<gene>
    <name evidence="1" type="ORF">Cpap_0064</name>
</gene>
<dbReference type="AlphaFoldDB" id="F1TIN8"/>
<dbReference type="EMBL" id="ACXX02000021">
    <property type="protein sequence ID" value="EGD45737.1"/>
    <property type="molecule type" value="Genomic_DNA"/>
</dbReference>